<reference evidence="1 2" key="1">
    <citation type="submission" date="2015-09" db="EMBL/GenBank/DDBJ databases">
        <title>Complete genome sequence of Defluviimonas alba cai42t isolated from an oilfield in Xinjiang.</title>
        <authorList>
            <person name="Geng S."/>
            <person name="Pan X."/>
            <person name="Wu X."/>
        </authorList>
    </citation>
    <scope>NUCLEOTIDE SEQUENCE [LARGE SCALE GENOMIC DNA]</scope>
    <source>
        <strain evidence="2">cai42</strain>
        <plasmid evidence="2">cai42_Plasmidb</plasmid>
    </source>
</reference>
<dbReference type="Proteomes" id="UP000076128">
    <property type="component" value="Plasmid pcai42B"/>
</dbReference>
<evidence type="ECO:0000313" key="2">
    <source>
        <dbReference type="Proteomes" id="UP000076128"/>
    </source>
</evidence>
<dbReference type="EMBL" id="CP012663">
    <property type="protein sequence ID" value="AMY72123.1"/>
    <property type="molecule type" value="Genomic_DNA"/>
</dbReference>
<evidence type="ECO:0000313" key="1">
    <source>
        <dbReference type="EMBL" id="AMY72123.1"/>
    </source>
</evidence>
<sequence length="103" mass="10413">MIHRNTAVSTEAAAPCQKLSLSSGLNGQTARASVCASETAFGSLRSSMSSGLKVAGGICRAAKVAARTFHGLMTCTSCPKNLRARAVIAAFSPLGSITTALPS</sequence>
<accession>A0A161GN07</accession>
<keyword evidence="1" id="KW-0614">Plasmid</keyword>
<geneLocation type="plasmid" evidence="2">
    <name>cai42_Plasmidb</name>
</geneLocation>
<dbReference type="AlphaFoldDB" id="A0A161GN07"/>
<dbReference type="KEGG" id="daa:AKL17_2p0001"/>
<keyword evidence="2" id="KW-1185">Reference proteome</keyword>
<organism evidence="1 2">
    <name type="scientific">Frigidibacter mobilis</name>
    <dbReference type="NCBI Taxonomy" id="1335048"/>
    <lineage>
        <taxon>Bacteria</taxon>
        <taxon>Pseudomonadati</taxon>
        <taxon>Pseudomonadota</taxon>
        <taxon>Alphaproteobacteria</taxon>
        <taxon>Rhodobacterales</taxon>
        <taxon>Paracoccaceae</taxon>
        <taxon>Frigidibacter</taxon>
    </lineage>
</organism>
<protein>
    <submittedName>
        <fullName evidence="1">Uncharacterized protein</fullName>
    </submittedName>
</protein>
<proteinExistence type="predicted"/>
<name>A0A161GN07_9RHOB</name>
<gene>
    <name evidence="1" type="ORF">AKL17_2p0001</name>
</gene>